<comment type="caution">
    <text evidence="2">The sequence shown here is derived from an EMBL/GenBank/DDBJ whole genome shotgun (WGS) entry which is preliminary data.</text>
</comment>
<accession>A0A645BB61</accession>
<dbReference type="AlphaFoldDB" id="A0A645BB61"/>
<feature type="transmembrane region" description="Helical" evidence="1">
    <location>
        <begin position="134"/>
        <end position="156"/>
    </location>
</feature>
<sequence>MPRIEIVFLWFITYSIFGWVYETILCSIKKKRFINRGFLNGPYCPIYGCGAVLDILLLGKIHNTVLLFFAAALLTGGLEYVTSVIMEKLFHARWWDYSDKKFNIHGRVYLTGIIVFGTLSVVLILFLHPAVSSIIARLSATMRSALVVSCYLILLIDAIYTITKFSEFGGILQDLGNRLEVPIQSTKTRCVSVFTTINEGTKTINSQIRRMILAFPNLKSIRSGEELKRLRELLQSGKNGKYIR</sequence>
<feature type="transmembrane region" description="Helical" evidence="1">
    <location>
        <begin position="6"/>
        <end position="26"/>
    </location>
</feature>
<keyword evidence="1" id="KW-0472">Membrane</keyword>
<dbReference type="Pfam" id="PF06541">
    <property type="entry name" value="ABC_trans_CmpB"/>
    <property type="match status" value="1"/>
</dbReference>
<feature type="transmembrane region" description="Helical" evidence="1">
    <location>
        <begin position="107"/>
        <end position="128"/>
    </location>
</feature>
<evidence type="ECO:0000313" key="2">
    <source>
        <dbReference type="EMBL" id="MPM62326.1"/>
    </source>
</evidence>
<keyword evidence="1" id="KW-0812">Transmembrane</keyword>
<proteinExistence type="predicted"/>
<dbReference type="InterPro" id="IPR010540">
    <property type="entry name" value="CmpB_TMEM229"/>
</dbReference>
<gene>
    <name evidence="2" type="ORF">SDC9_109192</name>
</gene>
<name>A0A645BB61_9ZZZZ</name>
<evidence type="ECO:0000256" key="1">
    <source>
        <dbReference type="SAM" id="Phobius"/>
    </source>
</evidence>
<organism evidence="2">
    <name type="scientific">bioreactor metagenome</name>
    <dbReference type="NCBI Taxonomy" id="1076179"/>
    <lineage>
        <taxon>unclassified sequences</taxon>
        <taxon>metagenomes</taxon>
        <taxon>ecological metagenomes</taxon>
    </lineage>
</organism>
<reference evidence="2" key="1">
    <citation type="submission" date="2019-08" db="EMBL/GenBank/DDBJ databases">
        <authorList>
            <person name="Kucharzyk K."/>
            <person name="Murdoch R.W."/>
            <person name="Higgins S."/>
            <person name="Loffler F."/>
        </authorList>
    </citation>
    <scope>NUCLEOTIDE SEQUENCE</scope>
</reference>
<feature type="transmembrane region" description="Helical" evidence="1">
    <location>
        <begin position="38"/>
        <end position="59"/>
    </location>
</feature>
<feature type="transmembrane region" description="Helical" evidence="1">
    <location>
        <begin position="65"/>
        <end position="86"/>
    </location>
</feature>
<keyword evidence="1" id="KW-1133">Transmembrane helix</keyword>
<dbReference type="EMBL" id="VSSQ01018809">
    <property type="protein sequence ID" value="MPM62326.1"/>
    <property type="molecule type" value="Genomic_DNA"/>
</dbReference>
<evidence type="ECO:0008006" key="3">
    <source>
        <dbReference type="Google" id="ProtNLM"/>
    </source>
</evidence>
<protein>
    <recommendedName>
        <fullName evidence="3">ABC transporter permease</fullName>
    </recommendedName>
</protein>